<protein>
    <submittedName>
        <fullName evidence="6">NitT/TauT family transport system substrate-binding protein</fullName>
    </submittedName>
</protein>
<comment type="similarity">
    <text evidence="2">Belongs to the bacterial solute-binding protein SsuA/TauA family.</text>
</comment>
<dbReference type="EMBL" id="JACHXG010000005">
    <property type="protein sequence ID" value="MBB3089716.1"/>
    <property type="molecule type" value="Genomic_DNA"/>
</dbReference>
<comment type="subcellular location">
    <subcellularLocation>
        <location evidence="1">Periplasm</location>
    </subcellularLocation>
</comment>
<evidence type="ECO:0000313" key="6">
    <source>
        <dbReference type="EMBL" id="MBB3089716.1"/>
    </source>
</evidence>
<dbReference type="AlphaFoldDB" id="A0A7W5A4V0"/>
<dbReference type="SMART" id="SM00062">
    <property type="entry name" value="PBPb"/>
    <property type="match status" value="1"/>
</dbReference>
<dbReference type="PANTHER" id="PTHR30024:SF47">
    <property type="entry name" value="TAURINE-BINDING PERIPLASMIC PROTEIN"/>
    <property type="match status" value="1"/>
</dbReference>
<dbReference type="Gene3D" id="3.40.190.10">
    <property type="entry name" value="Periplasmic binding protein-like II"/>
    <property type="match status" value="2"/>
</dbReference>
<name>A0A7W5A4V0_9ACTN</name>
<keyword evidence="7" id="KW-1185">Reference proteome</keyword>
<dbReference type="Proteomes" id="UP000577707">
    <property type="component" value="Unassembled WGS sequence"/>
</dbReference>
<sequence length="324" mass="33268">MTRPSVARKFFGALGAGALVLALAACGGGEDSDSAATEGQLTWSYALPDSAPVLLGIEEGIFEKHGIDLVAEEAAATDLVGALISGKVDLSVNTGPGMAVAAGQNVPVVAVSGVTTFEEGATGSTGSALVVPAGSDIKAPKDLEGRKVGVNLLKSASEFGVRQVVADDGGDDALVEIVEVPFPAVADALASGDIDAALVADPFMTQLIDGGAEVPFGDPIETVFADSPRLVMTSTREWADANPDTVDALRDAVAESIELADEDPSKLIPIYEKYFKMKPEVAEATQINKLEAGISPASFATINDVLVRYDGIAEPIDVEQVVAK</sequence>
<evidence type="ECO:0000259" key="5">
    <source>
        <dbReference type="SMART" id="SM00062"/>
    </source>
</evidence>
<feature type="signal peptide" evidence="4">
    <location>
        <begin position="1"/>
        <end position="24"/>
    </location>
</feature>
<dbReference type="InterPro" id="IPR015168">
    <property type="entry name" value="SsuA/THI5"/>
</dbReference>
<comment type="caution">
    <text evidence="6">The sequence shown here is derived from an EMBL/GenBank/DDBJ whole genome shotgun (WGS) entry which is preliminary data.</text>
</comment>
<gene>
    <name evidence="6" type="ORF">FHS12_002665</name>
</gene>
<keyword evidence="3 4" id="KW-0732">Signal</keyword>
<reference evidence="6 7" key="1">
    <citation type="submission" date="2020-08" db="EMBL/GenBank/DDBJ databases">
        <title>Genomic Encyclopedia of Type Strains, Phase III (KMG-III): the genomes of soil and plant-associated and newly described type strains.</title>
        <authorList>
            <person name="Whitman W."/>
        </authorList>
    </citation>
    <scope>NUCLEOTIDE SEQUENCE [LARGE SCALE GENOMIC DNA]</scope>
    <source>
        <strain evidence="6 7">CECT 3302</strain>
    </source>
</reference>
<accession>A0A7W5A4V0</accession>
<proteinExistence type="inferred from homology"/>
<dbReference type="SUPFAM" id="SSF53850">
    <property type="entry name" value="Periplasmic binding protein-like II"/>
    <property type="match status" value="1"/>
</dbReference>
<organism evidence="6 7">
    <name type="scientific">Nocardioides albus</name>
    <dbReference type="NCBI Taxonomy" id="1841"/>
    <lineage>
        <taxon>Bacteria</taxon>
        <taxon>Bacillati</taxon>
        <taxon>Actinomycetota</taxon>
        <taxon>Actinomycetes</taxon>
        <taxon>Propionibacteriales</taxon>
        <taxon>Nocardioidaceae</taxon>
        <taxon>Nocardioides</taxon>
    </lineage>
</organism>
<evidence type="ECO:0000256" key="4">
    <source>
        <dbReference type="SAM" id="SignalP"/>
    </source>
</evidence>
<evidence type="ECO:0000256" key="3">
    <source>
        <dbReference type="ARBA" id="ARBA00022729"/>
    </source>
</evidence>
<dbReference type="InterPro" id="IPR001638">
    <property type="entry name" value="Solute-binding_3/MltF_N"/>
</dbReference>
<dbReference type="PANTHER" id="PTHR30024">
    <property type="entry name" value="ALIPHATIC SULFONATES-BINDING PROTEIN-RELATED"/>
    <property type="match status" value="1"/>
</dbReference>
<evidence type="ECO:0000256" key="2">
    <source>
        <dbReference type="ARBA" id="ARBA00010742"/>
    </source>
</evidence>
<evidence type="ECO:0000313" key="7">
    <source>
        <dbReference type="Proteomes" id="UP000577707"/>
    </source>
</evidence>
<dbReference type="Pfam" id="PF09084">
    <property type="entry name" value="NMT1"/>
    <property type="match status" value="1"/>
</dbReference>
<feature type="chain" id="PRO_5031061905" evidence="4">
    <location>
        <begin position="25"/>
        <end position="324"/>
    </location>
</feature>
<dbReference type="PROSITE" id="PS51257">
    <property type="entry name" value="PROKAR_LIPOPROTEIN"/>
    <property type="match status" value="1"/>
</dbReference>
<evidence type="ECO:0000256" key="1">
    <source>
        <dbReference type="ARBA" id="ARBA00004418"/>
    </source>
</evidence>
<dbReference type="RefSeq" id="WP_183545738.1">
    <property type="nucleotide sequence ID" value="NZ_BMQT01000007.1"/>
</dbReference>
<dbReference type="GO" id="GO:0042597">
    <property type="term" value="C:periplasmic space"/>
    <property type="evidence" value="ECO:0007669"/>
    <property type="project" value="UniProtKB-SubCell"/>
</dbReference>
<feature type="domain" description="Solute-binding protein family 3/N-terminal" evidence="5">
    <location>
        <begin position="40"/>
        <end position="278"/>
    </location>
</feature>